<dbReference type="RefSeq" id="WP_051482289.1">
    <property type="nucleotide sequence ID" value="NZ_CP053627.1"/>
</dbReference>
<name>Z9JKK6_9GAMM</name>
<proteinExistence type="predicted"/>
<dbReference type="InterPro" id="IPR010982">
    <property type="entry name" value="Lambda_DNA-bd_dom_sf"/>
</dbReference>
<reference evidence="1 3" key="1">
    <citation type="journal article" date="2014" name="Genome Announc.">
        <title>Draft Genome Sequence of Xylella fastidiosa Pear Leaf Scorch Strain in Taiwan.</title>
        <authorList>
            <person name="Su C.C."/>
            <person name="Deng W.L."/>
            <person name="Jan F.J."/>
            <person name="Chang C.J."/>
            <person name="Huang H."/>
            <person name="Chen J."/>
        </authorList>
    </citation>
    <scope>NUCLEOTIDE SEQUENCE [LARGE SCALE GENOMIC DNA]</scope>
    <source>
        <strain evidence="1 3">PLS229</strain>
    </source>
</reference>
<evidence type="ECO:0000313" key="4">
    <source>
        <dbReference type="Proteomes" id="UP001430701"/>
    </source>
</evidence>
<dbReference type="Proteomes" id="UP000020406">
    <property type="component" value="Unassembled WGS sequence"/>
</dbReference>
<dbReference type="Pfam" id="PF15943">
    <property type="entry name" value="YdaS_toxin"/>
    <property type="match status" value="1"/>
</dbReference>
<dbReference type="PATRIC" id="fig|1444770.3.peg.1243"/>
<dbReference type="Gene3D" id="1.10.260.40">
    <property type="entry name" value="lambda repressor-like DNA-binding domains"/>
    <property type="match status" value="1"/>
</dbReference>
<dbReference type="GO" id="GO:0003677">
    <property type="term" value="F:DNA binding"/>
    <property type="evidence" value="ECO:0007669"/>
    <property type="project" value="InterPro"/>
</dbReference>
<dbReference type="GeneID" id="68900152"/>
<sequence length="91" mass="9712">MDKSRTATCIAIGGDAGRDCDARSQLASGNQLIPPERCPAIEWLTARTVSCEALRPDVDWECLRGTVVAAQAEPNPDIFSLTEAPPSQEVA</sequence>
<accession>Z9JKK6</accession>
<dbReference type="AlphaFoldDB" id="Z9JKK6"/>
<protein>
    <submittedName>
        <fullName evidence="2">Helix-turn-helix domain-containing protein</fullName>
    </submittedName>
</protein>
<evidence type="ECO:0000313" key="1">
    <source>
        <dbReference type="EMBL" id="EWS78366.1"/>
    </source>
</evidence>
<dbReference type="OrthoDB" id="6446140at2"/>
<dbReference type="eggNOG" id="COG4197">
    <property type="taxonomic scope" value="Bacteria"/>
</dbReference>
<reference evidence="2" key="2">
    <citation type="submission" date="2021-11" db="EMBL/GenBank/DDBJ databases">
        <title>Genome sequence of Xylella taiwanensis PLS432.</title>
        <authorList>
            <person name="Weng L.-W."/>
            <person name="Su C.-C."/>
            <person name="Tsai C.-W."/>
            <person name="Kuo C.-H."/>
        </authorList>
    </citation>
    <scope>NUCLEOTIDE SEQUENCE</scope>
    <source>
        <strain evidence="2">PLS432</strain>
    </source>
</reference>
<dbReference type="STRING" id="1444770.AF72_05190"/>
<evidence type="ECO:0000313" key="2">
    <source>
        <dbReference type="EMBL" id="MCD8473262.1"/>
    </source>
</evidence>
<dbReference type="Proteomes" id="UP001430701">
    <property type="component" value="Unassembled WGS sequence"/>
</dbReference>
<comment type="caution">
    <text evidence="1">The sequence shown here is derived from an EMBL/GenBank/DDBJ whole genome shotgun (WGS) entry which is preliminary data.</text>
</comment>
<evidence type="ECO:0000313" key="3">
    <source>
        <dbReference type="Proteomes" id="UP000020406"/>
    </source>
</evidence>
<keyword evidence="4" id="KW-1185">Reference proteome</keyword>
<dbReference type="InterPro" id="IPR031856">
    <property type="entry name" value="YdaS_toxin-like"/>
</dbReference>
<dbReference type="EMBL" id="JAJPPU010000002">
    <property type="protein sequence ID" value="MCD8473262.1"/>
    <property type="molecule type" value="Genomic_DNA"/>
</dbReference>
<gene>
    <name evidence="1" type="ORF">AF72_05190</name>
    <name evidence="2" type="ORF">LPH55_07290</name>
</gene>
<dbReference type="EMBL" id="JDSQ01000007">
    <property type="protein sequence ID" value="EWS78366.1"/>
    <property type="molecule type" value="Genomic_DNA"/>
</dbReference>
<organism evidence="1 3">
    <name type="scientific">Xylella taiwanensis</name>
    <dbReference type="NCBI Taxonomy" id="1444770"/>
    <lineage>
        <taxon>Bacteria</taxon>
        <taxon>Pseudomonadati</taxon>
        <taxon>Pseudomonadota</taxon>
        <taxon>Gammaproteobacteria</taxon>
        <taxon>Lysobacterales</taxon>
        <taxon>Lysobacteraceae</taxon>
        <taxon>Xylella</taxon>
    </lineage>
</organism>